<proteinExistence type="predicted"/>
<evidence type="ECO:0000256" key="1">
    <source>
        <dbReference type="SAM" id="Phobius"/>
    </source>
</evidence>
<sequence>MCDFDIECGFNQECCYGSFCARIGHCDEWIEWVFPLYGIILISIGACIVLSGLIVLACCCVMRRRRMNNMNRMAAAQTRMINQPTTVTKHVVTHNVQAPNMHSQVHHNANVHAAAHAQAVNNANFMNAQHNMNAGFAINNGVNTSNDAMNPNPGGFNVNVGVNMP</sequence>
<dbReference type="EMBL" id="CAMPGE010022899">
    <property type="protein sequence ID" value="CAI2380898.1"/>
    <property type="molecule type" value="Genomic_DNA"/>
</dbReference>
<keyword evidence="1" id="KW-0812">Transmembrane</keyword>
<keyword evidence="3" id="KW-1185">Reference proteome</keyword>
<feature type="transmembrane region" description="Helical" evidence="1">
    <location>
        <begin position="37"/>
        <end position="62"/>
    </location>
</feature>
<name>A0AAD1XXX2_EUPCR</name>
<accession>A0AAD1XXX2</accession>
<keyword evidence="1" id="KW-0472">Membrane</keyword>
<comment type="caution">
    <text evidence="2">The sequence shown here is derived from an EMBL/GenBank/DDBJ whole genome shotgun (WGS) entry which is preliminary data.</text>
</comment>
<evidence type="ECO:0000313" key="2">
    <source>
        <dbReference type="EMBL" id="CAI2380898.1"/>
    </source>
</evidence>
<protein>
    <submittedName>
        <fullName evidence="2">Uncharacterized protein</fullName>
    </submittedName>
</protein>
<dbReference type="Proteomes" id="UP001295684">
    <property type="component" value="Unassembled WGS sequence"/>
</dbReference>
<evidence type="ECO:0000313" key="3">
    <source>
        <dbReference type="Proteomes" id="UP001295684"/>
    </source>
</evidence>
<gene>
    <name evidence="2" type="ORF">ECRASSUSDP1_LOCUS22341</name>
</gene>
<organism evidence="2 3">
    <name type="scientific">Euplotes crassus</name>
    <dbReference type="NCBI Taxonomy" id="5936"/>
    <lineage>
        <taxon>Eukaryota</taxon>
        <taxon>Sar</taxon>
        <taxon>Alveolata</taxon>
        <taxon>Ciliophora</taxon>
        <taxon>Intramacronucleata</taxon>
        <taxon>Spirotrichea</taxon>
        <taxon>Hypotrichia</taxon>
        <taxon>Euplotida</taxon>
        <taxon>Euplotidae</taxon>
        <taxon>Moneuplotes</taxon>
    </lineage>
</organism>
<reference evidence="2" key="1">
    <citation type="submission" date="2023-07" db="EMBL/GenBank/DDBJ databases">
        <authorList>
            <consortium name="AG Swart"/>
            <person name="Singh M."/>
            <person name="Singh A."/>
            <person name="Seah K."/>
            <person name="Emmerich C."/>
        </authorList>
    </citation>
    <scope>NUCLEOTIDE SEQUENCE</scope>
    <source>
        <strain evidence="2">DP1</strain>
    </source>
</reference>
<dbReference type="AlphaFoldDB" id="A0AAD1XXX2"/>
<keyword evidence="1" id="KW-1133">Transmembrane helix</keyword>